<accession>A0ABD3CW20</accession>
<feature type="region of interest" description="Disordered" evidence="1">
    <location>
        <begin position="71"/>
        <end position="103"/>
    </location>
</feature>
<feature type="compositionally biased region" description="Low complexity" evidence="1">
    <location>
        <begin position="15"/>
        <end position="31"/>
    </location>
</feature>
<dbReference type="PANTHER" id="PTHR36009">
    <property type="match status" value="1"/>
</dbReference>
<feature type="transmembrane region" description="Helical" evidence="2">
    <location>
        <begin position="158"/>
        <end position="178"/>
    </location>
</feature>
<feature type="region of interest" description="Disordered" evidence="1">
    <location>
        <begin position="1"/>
        <end position="31"/>
    </location>
</feature>
<keyword evidence="4" id="KW-1185">Reference proteome</keyword>
<evidence type="ECO:0000256" key="1">
    <source>
        <dbReference type="SAM" id="MobiDB-lite"/>
    </source>
</evidence>
<protein>
    <submittedName>
        <fullName evidence="3">Uncharacterized protein</fullName>
    </submittedName>
</protein>
<feature type="compositionally biased region" description="Polar residues" evidence="1">
    <location>
        <begin position="71"/>
        <end position="84"/>
    </location>
</feature>
<dbReference type="EMBL" id="JAVIJP010000029">
    <property type="protein sequence ID" value="KAL3633667.1"/>
    <property type="molecule type" value="Genomic_DNA"/>
</dbReference>
<gene>
    <name evidence="3" type="ORF">CASFOL_022429</name>
</gene>
<comment type="caution">
    <text evidence="3">The sequence shown here is derived from an EMBL/GenBank/DDBJ whole genome shotgun (WGS) entry which is preliminary data.</text>
</comment>
<reference evidence="4" key="1">
    <citation type="journal article" date="2024" name="IScience">
        <title>Strigolactones Initiate the Formation of Haustorium-like Structures in Castilleja.</title>
        <authorList>
            <person name="Buerger M."/>
            <person name="Peterson D."/>
            <person name="Chory J."/>
        </authorList>
    </citation>
    <scope>NUCLEOTIDE SEQUENCE [LARGE SCALE GENOMIC DNA]</scope>
</reference>
<feature type="transmembrane region" description="Helical" evidence="2">
    <location>
        <begin position="306"/>
        <end position="331"/>
    </location>
</feature>
<proteinExistence type="predicted"/>
<evidence type="ECO:0000313" key="4">
    <source>
        <dbReference type="Proteomes" id="UP001632038"/>
    </source>
</evidence>
<feature type="compositionally biased region" description="Polar residues" evidence="1">
    <location>
        <begin position="1"/>
        <end position="13"/>
    </location>
</feature>
<keyword evidence="2" id="KW-1133">Transmembrane helix</keyword>
<organism evidence="3 4">
    <name type="scientific">Castilleja foliolosa</name>
    <dbReference type="NCBI Taxonomy" id="1961234"/>
    <lineage>
        <taxon>Eukaryota</taxon>
        <taxon>Viridiplantae</taxon>
        <taxon>Streptophyta</taxon>
        <taxon>Embryophyta</taxon>
        <taxon>Tracheophyta</taxon>
        <taxon>Spermatophyta</taxon>
        <taxon>Magnoliopsida</taxon>
        <taxon>eudicotyledons</taxon>
        <taxon>Gunneridae</taxon>
        <taxon>Pentapetalae</taxon>
        <taxon>asterids</taxon>
        <taxon>lamiids</taxon>
        <taxon>Lamiales</taxon>
        <taxon>Orobanchaceae</taxon>
        <taxon>Pedicularideae</taxon>
        <taxon>Castillejinae</taxon>
        <taxon>Castilleja</taxon>
    </lineage>
</organism>
<feature type="transmembrane region" description="Helical" evidence="2">
    <location>
        <begin position="237"/>
        <end position="255"/>
    </location>
</feature>
<feature type="transmembrane region" description="Helical" evidence="2">
    <location>
        <begin position="190"/>
        <end position="211"/>
    </location>
</feature>
<sequence length="335" mass="37665">MIASSNILSSNFTHPPLKSLSPPPRSSISPPKTLISLSVKTNFSSKFPKTSSFFLKQKKCNLPLQTCHCSSKNHTPQDPTLISSSDEETELLSGGGNGGRNDGDNRDWTTSFLLFAFWAGLMYYVFILAPDQTPATDLYFLKKLLNVRGDDGFEMNQVLVAEWYIMGLWPFVYSMLLLPTGRSSKIKIPVWPFVSLSVIGGAYALIPYFVIWRPPAPAVEESELRKWPLNFLESKLTAAWLAIMVYGFSSDVDVWKEFYQYFRGSKFIHIMSIDFCLFSTFAPFWVYNDMTARKWLGWQRLLASSFVGNSILGPGPLSSLATIVTSCFNGISTRI</sequence>
<keyword evidence="2" id="KW-0812">Transmembrane</keyword>
<dbReference type="AlphaFoldDB" id="A0ABD3CW20"/>
<keyword evidence="2" id="KW-0472">Membrane</keyword>
<evidence type="ECO:0000313" key="3">
    <source>
        <dbReference type="EMBL" id="KAL3633667.1"/>
    </source>
</evidence>
<dbReference type="Proteomes" id="UP001632038">
    <property type="component" value="Unassembled WGS sequence"/>
</dbReference>
<name>A0ABD3CW20_9LAMI</name>
<feature type="transmembrane region" description="Helical" evidence="2">
    <location>
        <begin position="267"/>
        <end position="286"/>
    </location>
</feature>
<evidence type="ECO:0000256" key="2">
    <source>
        <dbReference type="SAM" id="Phobius"/>
    </source>
</evidence>
<feature type="transmembrane region" description="Helical" evidence="2">
    <location>
        <begin position="110"/>
        <end position="129"/>
    </location>
</feature>
<dbReference type="PANTHER" id="PTHR36009:SF3">
    <property type="entry name" value="TRANSMEMBRANE PROTEIN"/>
    <property type="match status" value="1"/>
</dbReference>